<dbReference type="Proteomes" id="UP000094776">
    <property type="component" value="Chromosome 2"/>
</dbReference>
<dbReference type="Pfam" id="PF05013">
    <property type="entry name" value="FGase"/>
    <property type="match status" value="1"/>
</dbReference>
<protein>
    <submittedName>
        <fullName evidence="1">N-formylglutamate amidohydrolase</fullName>
    </submittedName>
</protein>
<evidence type="ECO:0000313" key="2">
    <source>
        <dbReference type="Proteomes" id="UP000094776"/>
    </source>
</evidence>
<dbReference type="SUPFAM" id="SSF53187">
    <property type="entry name" value="Zn-dependent exopeptidases"/>
    <property type="match status" value="1"/>
</dbReference>
<dbReference type="RefSeq" id="WP_069274964.1">
    <property type="nucleotide sequence ID" value="NZ_CP013444.1"/>
</dbReference>
<dbReference type="AlphaFoldDB" id="A0A1B4Q3B3"/>
<proteinExistence type="predicted"/>
<dbReference type="InterPro" id="IPR007709">
    <property type="entry name" value="N-FG_amidohydro"/>
</dbReference>
<reference evidence="1 2" key="1">
    <citation type="submission" date="2015-12" db="EMBL/GenBank/DDBJ databases">
        <title>Diversity of Burkholderia near neighbor genomes.</title>
        <authorList>
            <person name="Sahl J."/>
            <person name="Wagner D."/>
            <person name="Keim P."/>
        </authorList>
    </citation>
    <scope>NUCLEOTIDE SEQUENCE [LARGE SCALE GENOMIC DNA]</scope>
    <source>
        <strain evidence="1 2">MSMB1184WGS</strain>
    </source>
</reference>
<evidence type="ECO:0000313" key="1">
    <source>
        <dbReference type="EMBL" id="AOK20657.1"/>
    </source>
</evidence>
<gene>
    <name evidence="1" type="ORF">WT26_33560</name>
</gene>
<dbReference type="EMBL" id="CP013444">
    <property type="protein sequence ID" value="AOK20657.1"/>
    <property type="molecule type" value="Genomic_DNA"/>
</dbReference>
<organism evidence="1 2">
    <name type="scientific">Burkholderia cepacia</name>
    <name type="common">Pseudomonas cepacia</name>
    <dbReference type="NCBI Taxonomy" id="292"/>
    <lineage>
        <taxon>Bacteria</taxon>
        <taxon>Pseudomonadati</taxon>
        <taxon>Pseudomonadota</taxon>
        <taxon>Betaproteobacteria</taxon>
        <taxon>Burkholderiales</taxon>
        <taxon>Burkholderiaceae</taxon>
        <taxon>Burkholderia</taxon>
        <taxon>Burkholderia cepacia complex</taxon>
    </lineage>
</organism>
<dbReference type="GO" id="GO:0016787">
    <property type="term" value="F:hydrolase activity"/>
    <property type="evidence" value="ECO:0007669"/>
    <property type="project" value="UniProtKB-KW"/>
</dbReference>
<accession>A0A1B4Q3B3</accession>
<keyword evidence="1" id="KW-0378">Hydrolase</keyword>
<sequence>MPTFNCNTGAVGEPSAYFVAQPSAGALPIVVDSPHSGIAYPPDFATVAPDDAIRTTWDAYIDELWAGAPARGGTLLAAAFPRAYIDPNRAETDIDETLLAEPWPEPLAPQPYTQRGMGLIRRDALPGVPLYDRKLPLDAVRRRIDAYYLPYRRALADAAEPLHAAHGTLWHIDCHSMKSRGNAMNVDAGALRPDVVVSDRRGTTADPAFTAWTAQWFAGAGYRVQVNDPYQGGDLLTALADPARQRHSIQIEFNRALYMDEAAFAKHAGFAVLKRTVDAYLDALAGYVRTQLAPSGDPR</sequence>
<name>A0A1B4Q3B3_BURCE</name>
<dbReference type="Gene3D" id="3.40.630.40">
    <property type="entry name" value="Zn-dependent exopeptidases"/>
    <property type="match status" value="1"/>
</dbReference>